<proteinExistence type="predicted"/>
<gene>
    <name evidence="5" type="ORF">OD355_10785</name>
</gene>
<dbReference type="InterPro" id="IPR037923">
    <property type="entry name" value="HTH-like"/>
</dbReference>
<evidence type="ECO:0000256" key="2">
    <source>
        <dbReference type="ARBA" id="ARBA00023125"/>
    </source>
</evidence>
<dbReference type="EMBL" id="JAOTPL010000016">
    <property type="protein sequence ID" value="MCU7695003.1"/>
    <property type="molecule type" value="Genomic_DNA"/>
</dbReference>
<accession>A0AAE3IQ39</accession>
<evidence type="ECO:0000313" key="6">
    <source>
        <dbReference type="Proteomes" id="UP001209317"/>
    </source>
</evidence>
<dbReference type="InterPro" id="IPR009057">
    <property type="entry name" value="Homeodomain-like_sf"/>
</dbReference>
<dbReference type="Proteomes" id="UP001209317">
    <property type="component" value="Unassembled WGS sequence"/>
</dbReference>
<feature type="domain" description="HTH araC/xylS-type" evidence="4">
    <location>
        <begin position="197"/>
        <end position="295"/>
    </location>
</feature>
<keyword evidence="3" id="KW-0804">Transcription</keyword>
<dbReference type="AlphaFoldDB" id="A0AAE3IQ39"/>
<dbReference type="GO" id="GO:0003700">
    <property type="term" value="F:DNA-binding transcription factor activity"/>
    <property type="evidence" value="ECO:0007669"/>
    <property type="project" value="InterPro"/>
</dbReference>
<dbReference type="Gene3D" id="1.10.10.60">
    <property type="entry name" value="Homeodomain-like"/>
    <property type="match status" value="2"/>
</dbReference>
<dbReference type="SMART" id="SM00342">
    <property type="entry name" value="HTH_ARAC"/>
    <property type="match status" value="1"/>
</dbReference>
<dbReference type="InterPro" id="IPR018060">
    <property type="entry name" value="HTH_AraC"/>
</dbReference>
<dbReference type="PROSITE" id="PS00041">
    <property type="entry name" value="HTH_ARAC_FAMILY_1"/>
    <property type="match status" value="1"/>
</dbReference>
<dbReference type="PANTHER" id="PTHR43280:SF30">
    <property type="entry name" value="MMSAB OPERON REGULATORY PROTEIN"/>
    <property type="match status" value="1"/>
</dbReference>
<dbReference type="RefSeq" id="WP_263038488.1">
    <property type="nucleotide sequence ID" value="NZ_JAOTPL010000016.1"/>
</dbReference>
<evidence type="ECO:0000259" key="4">
    <source>
        <dbReference type="PROSITE" id="PS01124"/>
    </source>
</evidence>
<dbReference type="PANTHER" id="PTHR43280">
    <property type="entry name" value="ARAC-FAMILY TRANSCRIPTIONAL REGULATOR"/>
    <property type="match status" value="1"/>
</dbReference>
<dbReference type="PROSITE" id="PS01124">
    <property type="entry name" value="HTH_ARAC_FAMILY_2"/>
    <property type="match status" value="1"/>
</dbReference>
<evidence type="ECO:0000256" key="1">
    <source>
        <dbReference type="ARBA" id="ARBA00023015"/>
    </source>
</evidence>
<dbReference type="SUPFAM" id="SSF46689">
    <property type="entry name" value="Homeodomain-like"/>
    <property type="match status" value="2"/>
</dbReference>
<keyword evidence="6" id="KW-1185">Reference proteome</keyword>
<keyword evidence="2" id="KW-0238">DNA-binding</keyword>
<name>A0AAE3IQ39_9BACT</name>
<reference evidence="5" key="1">
    <citation type="submission" date="2022-10" db="EMBL/GenBank/DDBJ databases">
        <authorList>
            <person name="Kim H.S."/>
            <person name="Kim J.-S."/>
            <person name="Suh M.K."/>
            <person name="Eom M.K."/>
            <person name="Lee J.-S."/>
        </authorList>
    </citation>
    <scope>NUCLEOTIDE SEQUENCE</scope>
    <source>
        <strain evidence="5">LIP-5</strain>
    </source>
</reference>
<protein>
    <submittedName>
        <fullName evidence="5">AraC family transcriptional regulator</fullName>
    </submittedName>
</protein>
<evidence type="ECO:0000256" key="3">
    <source>
        <dbReference type="ARBA" id="ARBA00023163"/>
    </source>
</evidence>
<comment type="caution">
    <text evidence="5">The sequence shown here is derived from an EMBL/GenBank/DDBJ whole genome shotgun (WGS) entry which is preliminary data.</text>
</comment>
<organism evidence="5 6">
    <name type="scientific">Haoranjiania flava</name>
    <dbReference type="NCBI Taxonomy" id="1856322"/>
    <lineage>
        <taxon>Bacteria</taxon>
        <taxon>Pseudomonadati</taxon>
        <taxon>Bacteroidota</taxon>
        <taxon>Chitinophagia</taxon>
        <taxon>Chitinophagales</taxon>
        <taxon>Chitinophagaceae</taxon>
        <taxon>Haoranjiania</taxon>
    </lineage>
</organism>
<dbReference type="Pfam" id="PF02311">
    <property type="entry name" value="AraC_binding"/>
    <property type="match status" value="1"/>
</dbReference>
<dbReference type="InterPro" id="IPR018062">
    <property type="entry name" value="HTH_AraC-typ_CS"/>
</dbReference>
<dbReference type="SUPFAM" id="SSF51215">
    <property type="entry name" value="Regulatory protein AraC"/>
    <property type="match status" value="1"/>
</dbReference>
<sequence length="298" mass="35067">MKKNTIKKVREGFQGQRQISVPPYIVKNFLSKDPITRQLFITHIGYYPKAKFHHVERPAGSNQNILIYCAEGSGWTQMDDVLTDISASQFIIIPAKKPHSYGASEDNPWSIYWFHFQGEISEAIMQLILNYFKYRNVNITFNESRMQLFENIYDNLSLGYSNENLQYTNMVFYHFLSSLIFENKFKNINKGDRDIIKNTIEYMAENVMQPMSLDDFANYANLSVSRFSTLFKIKTGYSPVDYFNHLKIQKACQYLLFTDYNIKEIGYKLGISDPYYFSRMFTKTMSLSPKKYRQSKIK</sequence>
<dbReference type="Gene3D" id="2.60.120.280">
    <property type="entry name" value="Regulatory protein AraC"/>
    <property type="match status" value="1"/>
</dbReference>
<keyword evidence="1" id="KW-0805">Transcription regulation</keyword>
<evidence type="ECO:0000313" key="5">
    <source>
        <dbReference type="EMBL" id="MCU7695003.1"/>
    </source>
</evidence>
<dbReference type="CDD" id="cd06986">
    <property type="entry name" value="cupin_MmsR-like_N"/>
    <property type="match status" value="1"/>
</dbReference>
<dbReference type="InterPro" id="IPR003313">
    <property type="entry name" value="AraC-bd"/>
</dbReference>
<dbReference type="Pfam" id="PF12833">
    <property type="entry name" value="HTH_18"/>
    <property type="match status" value="1"/>
</dbReference>
<dbReference type="GO" id="GO:0043565">
    <property type="term" value="F:sequence-specific DNA binding"/>
    <property type="evidence" value="ECO:0007669"/>
    <property type="project" value="InterPro"/>
</dbReference>